<dbReference type="SUPFAM" id="SSF53300">
    <property type="entry name" value="vWA-like"/>
    <property type="match status" value="11"/>
</dbReference>
<keyword evidence="15" id="KW-1185">Reference proteome</keyword>
<evidence type="ECO:0000313" key="14">
    <source>
        <dbReference type="Ensembl" id="ENSPSIP00000018657.1"/>
    </source>
</evidence>
<dbReference type="InterPro" id="IPR008160">
    <property type="entry name" value="Collagen"/>
</dbReference>
<feature type="region of interest" description="Disordered" evidence="12">
    <location>
        <begin position="2036"/>
        <end position="2360"/>
    </location>
</feature>
<dbReference type="GeneTree" id="ENSGT00940000163168"/>
<comment type="similarity">
    <text evidence="11">Belongs to the type VI collagen family.</text>
</comment>
<dbReference type="Pfam" id="PF00092">
    <property type="entry name" value="VWA"/>
    <property type="match status" value="10"/>
</dbReference>
<feature type="domain" description="VWFA" evidence="13">
    <location>
        <begin position="2394"/>
        <end position="2576"/>
    </location>
</feature>
<feature type="compositionally biased region" description="Low complexity" evidence="12">
    <location>
        <begin position="2218"/>
        <end position="2228"/>
    </location>
</feature>
<evidence type="ECO:0000256" key="7">
    <source>
        <dbReference type="ARBA" id="ARBA00023119"/>
    </source>
</evidence>
<dbReference type="EMBL" id="AGCU01070705">
    <property type="status" value="NOT_ANNOTATED_CDS"/>
    <property type="molecule type" value="Genomic_DNA"/>
</dbReference>
<evidence type="ECO:0000256" key="1">
    <source>
        <dbReference type="ARBA" id="ARBA00004498"/>
    </source>
</evidence>
<dbReference type="EMBL" id="AGCU01070699">
    <property type="status" value="NOT_ANNOTATED_CDS"/>
    <property type="molecule type" value="Genomic_DNA"/>
</dbReference>
<keyword evidence="6" id="KW-0130">Cell adhesion</keyword>
<dbReference type="PANTHER" id="PTHR24020">
    <property type="entry name" value="COLLAGEN ALPHA"/>
    <property type="match status" value="1"/>
</dbReference>
<evidence type="ECO:0000256" key="6">
    <source>
        <dbReference type="ARBA" id="ARBA00022889"/>
    </source>
</evidence>
<evidence type="ECO:0000256" key="2">
    <source>
        <dbReference type="ARBA" id="ARBA00022525"/>
    </source>
</evidence>
<proteinExistence type="inferred from homology"/>
<dbReference type="EMBL" id="AGCU01070702">
    <property type="status" value="NOT_ANNOTATED_CDS"/>
    <property type="molecule type" value="Genomic_DNA"/>
</dbReference>
<feature type="domain" description="VWFA" evidence="13">
    <location>
        <begin position="1019"/>
        <end position="1192"/>
    </location>
</feature>
<dbReference type="eggNOG" id="KOG3544">
    <property type="taxonomic scope" value="Eukaryota"/>
</dbReference>
<feature type="domain" description="VWFA" evidence="13">
    <location>
        <begin position="1434"/>
        <end position="1605"/>
    </location>
</feature>
<dbReference type="EMBL" id="AGCU01070701">
    <property type="status" value="NOT_ANNOTATED_CDS"/>
    <property type="molecule type" value="Genomic_DNA"/>
</dbReference>
<keyword evidence="3" id="KW-0272">Extracellular matrix</keyword>
<feature type="domain" description="VWFA" evidence="13">
    <location>
        <begin position="1223"/>
        <end position="1399"/>
    </location>
</feature>
<comment type="subcellular location">
    <subcellularLocation>
        <location evidence="1">Secreted</location>
        <location evidence="1">Extracellular space</location>
        <location evidence="1">Extracellular matrix</location>
    </subcellularLocation>
</comment>
<reference evidence="14" key="4">
    <citation type="submission" date="2025-09" db="UniProtKB">
        <authorList>
            <consortium name="Ensembl"/>
        </authorList>
    </citation>
    <scope>IDENTIFICATION</scope>
</reference>
<reference evidence="15" key="1">
    <citation type="submission" date="2011-10" db="EMBL/GenBank/DDBJ databases">
        <authorList>
            <consortium name="Soft-shell Turtle Genome Consortium"/>
        </authorList>
    </citation>
    <scope>NUCLEOTIDE SEQUENCE [LARGE SCALE GENOMIC DNA]</scope>
    <source>
        <strain evidence="15">Daiwa-1</strain>
    </source>
</reference>
<feature type="compositionally biased region" description="Basic and acidic residues" evidence="12">
    <location>
        <begin position="2130"/>
        <end position="2148"/>
    </location>
</feature>
<dbReference type="FunFam" id="3.40.50.410:FF:000001">
    <property type="entry name" value="Collagen, type XII, alpha 1"/>
    <property type="match status" value="1"/>
</dbReference>
<dbReference type="Proteomes" id="UP000007267">
    <property type="component" value="Unassembled WGS sequence"/>
</dbReference>
<dbReference type="Pfam" id="PF01391">
    <property type="entry name" value="Collagen"/>
    <property type="match status" value="1"/>
</dbReference>
<dbReference type="EMBL" id="AGCU01070700">
    <property type="status" value="NOT_ANNOTATED_CDS"/>
    <property type="molecule type" value="Genomic_DNA"/>
</dbReference>
<accession>K7GEE6</accession>
<feature type="compositionally biased region" description="Basic and acidic residues" evidence="12">
    <location>
        <begin position="2260"/>
        <end position="2269"/>
    </location>
</feature>
<reference evidence="14" key="3">
    <citation type="submission" date="2025-08" db="UniProtKB">
        <authorList>
            <consortium name="Ensembl"/>
        </authorList>
    </citation>
    <scope>IDENTIFICATION</scope>
</reference>
<organism evidence="14 15">
    <name type="scientific">Pelodiscus sinensis</name>
    <name type="common">Chinese softshell turtle</name>
    <name type="synonym">Trionyx sinensis</name>
    <dbReference type="NCBI Taxonomy" id="13735"/>
    <lineage>
        <taxon>Eukaryota</taxon>
        <taxon>Metazoa</taxon>
        <taxon>Chordata</taxon>
        <taxon>Craniata</taxon>
        <taxon>Vertebrata</taxon>
        <taxon>Euteleostomi</taxon>
        <taxon>Archelosauria</taxon>
        <taxon>Testudinata</taxon>
        <taxon>Testudines</taxon>
        <taxon>Cryptodira</taxon>
        <taxon>Trionychia</taxon>
        <taxon>Trionychidae</taxon>
        <taxon>Pelodiscus</taxon>
    </lineage>
</organism>
<evidence type="ECO:0000256" key="5">
    <source>
        <dbReference type="ARBA" id="ARBA00022737"/>
    </source>
</evidence>
<feature type="domain" description="VWFA" evidence="13">
    <location>
        <begin position="416"/>
        <end position="588"/>
    </location>
</feature>
<dbReference type="PANTHER" id="PTHR24020:SF86">
    <property type="entry name" value="COLLAGEN, TYPE VI, ALPHA 4"/>
    <property type="match status" value="1"/>
</dbReference>
<dbReference type="CDD" id="cd01472">
    <property type="entry name" value="vWA_collagen"/>
    <property type="match status" value="6"/>
</dbReference>
<feature type="domain" description="VWFA" evidence="13">
    <location>
        <begin position="2605"/>
        <end position="2798"/>
    </location>
</feature>
<dbReference type="InterPro" id="IPR036465">
    <property type="entry name" value="vWFA_dom_sf"/>
</dbReference>
<dbReference type="InterPro" id="IPR002035">
    <property type="entry name" value="VWF_A"/>
</dbReference>
<evidence type="ECO:0000313" key="15">
    <source>
        <dbReference type="Proteomes" id="UP000007267"/>
    </source>
</evidence>
<reference evidence="15" key="2">
    <citation type="journal article" date="2013" name="Nat. Genet.">
        <title>The draft genomes of soft-shell turtle and green sea turtle yield insights into the development and evolution of the turtle-specific body plan.</title>
        <authorList>
            <person name="Wang Z."/>
            <person name="Pascual-Anaya J."/>
            <person name="Zadissa A."/>
            <person name="Li W."/>
            <person name="Niimura Y."/>
            <person name="Huang Z."/>
            <person name="Li C."/>
            <person name="White S."/>
            <person name="Xiong Z."/>
            <person name="Fang D."/>
            <person name="Wang B."/>
            <person name="Ming Y."/>
            <person name="Chen Y."/>
            <person name="Zheng Y."/>
            <person name="Kuraku S."/>
            <person name="Pignatelli M."/>
            <person name="Herrero J."/>
            <person name="Beal K."/>
            <person name="Nozawa M."/>
            <person name="Li Q."/>
            <person name="Wang J."/>
            <person name="Zhang H."/>
            <person name="Yu L."/>
            <person name="Shigenobu S."/>
            <person name="Wang J."/>
            <person name="Liu J."/>
            <person name="Flicek P."/>
            <person name="Searle S."/>
            <person name="Wang J."/>
            <person name="Kuratani S."/>
            <person name="Yin Y."/>
            <person name="Aken B."/>
            <person name="Zhang G."/>
            <person name="Irie N."/>
        </authorList>
    </citation>
    <scope>NUCLEOTIDE SEQUENCE [LARGE SCALE GENOMIC DNA]</scope>
    <source>
        <strain evidence="15">Daiwa-1</strain>
    </source>
</reference>
<dbReference type="Ensembl" id="ENSPSIT00000018743.1">
    <property type="protein sequence ID" value="ENSPSIP00000018657.1"/>
    <property type="gene ID" value="ENSPSIG00000016338.1"/>
</dbReference>
<dbReference type="PRINTS" id="PR00453">
    <property type="entry name" value="VWFADOMAIN"/>
</dbReference>
<dbReference type="EMBL" id="AGCU01070704">
    <property type="status" value="NOT_ANNOTATED_CDS"/>
    <property type="molecule type" value="Genomic_DNA"/>
</dbReference>
<feature type="compositionally biased region" description="Low complexity" evidence="12">
    <location>
        <begin position="2237"/>
        <end position="2252"/>
    </location>
</feature>
<dbReference type="FunFam" id="3.40.50.410:FF:000003">
    <property type="entry name" value="Collagen type VI alpha 3 chain"/>
    <property type="match status" value="1"/>
</dbReference>
<dbReference type="InterPro" id="IPR050525">
    <property type="entry name" value="ECM_Assembly_Org"/>
</dbReference>
<dbReference type="OMA" id="RTCCNMY"/>
<dbReference type="GO" id="GO:0005589">
    <property type="term" value="C:collagen type VI trimer"/>
    <property type="evidence" value="ECO:0007669"/>
    <property type="project" value="UniProtKB-ARBA"/>
</dbReference>
<keyword evidence="8" id="KW-0325">Glycoprotein</keyword>
<evidence type="ECO:0000256" key="11">
    <source>
        <dbReference type="ARBA" id="ARBA00044000"/>
    </source>
</evidence>
<evidence type="ECO:0000259" key="13">
    <source>
        <dbReference type="PROSITE" id="PS50234"/>
    </source>
</evidence>
<dbReference type="CDD" id="cd01450">
    <property type="entry name" value="vWFA_subfamily_ECM"/>
    <property type="match status" value="3"/>
</dbReference>
<evidence type="ECO:0000256" key="4">
    <source>
        <dbReference type="ARBA" id="ARBA00022729"/>
    </source>
</evidence>
<evidence type="ECO:0000256" key="3">
    <source>
        <dbReference type="ARBA" id="ARBA00022530"/>
    </source>
</evidence>
<dbReference type="SMART" id="SM00327">
    <property type="entry name" value="VWA"/>
    <property type="match status" value="11"/>
</dbReference>
<dbReference type="EMBL" id="AGCU01070703">
    <property type="status" value="NOT_ANNOTATED_CDS"/>
    <property type="molecule type" value="Genomic_DNA"/>
</dbReference>
<dbReference type="PROSITE" id="PS50234">
    <property type="entry name" value="VWFA"/>
    <property type="match status" value="10"/>
</dbReference>
<dbReference type="FunFam" id="3.40.50.410:FF:000004">
    <property type="entry name" value="collagen alpha-6(VI) chain"/>
    <property type="match status" value="5"/>
</dbReference>
<name>K7GEE6_PELSI</name>
<sequence length="2825" mass="310835">REASVADIVFLVDGSWSIGDKNFKSMQDFLYTMVSSFDVGEDKIRVGLIQYSNAPTTEFFLNTYHHKEDILKKIQKLHYQGGGTKTGESLQFMLENHFKETAGSRMEEGVPQIAVMITDGQAQDNIREPARKVKDAGITLYAIGIKDASLEELQEIVSEPADKHVYKVEDFTALQDISHGILQVLCTTVEEVNRQITHVSQVCRKATLADIVFLVDTSTSIGPENFQKVKNFLYTLVSRLDVSSDQVRVGLAQYSDETFKEFLLNQYSLKSDILEQIQNLPYRSGGSYTGSALDFVRTTYFTESAGSRALENVPQIVILVTDGESSDQIKIPANNLKARGISVYVVGINVQDVTELQEIANKPLNKFLFNIDNYDVLQDLPKNLYQFYLRVAPLILIWAPTQESISIQAFTKHYADIVFLVDSSVNVGSSTFEQIKNFIYQIVAQLDVGIDKYRIGLAQYSEGGRVEFLLNTYKSKEDVLKHIQGSVPLLGGPLQTGSALEFLHKVFVKEDAGSRISQGTPQFAVVITSAKSKDDVTQAAENLKDTGVKVISVGVQNSDREELEVIATSPLVYQVSDGQSISQLHQDITGVLETPVQQQYDSALDAKVPAVCASASVADIVFLVDESSRIGLRNFQLTRTFLLKIVNALDIGPNNVRVGLVLYSDEPRLEFTLTTFVNKSDILNYLTKLPYRGGRPYTGAAIDFLRKKVFTQEAGSRKNQGVQQLAVIITDGQSFDDFIEPASKLRRSGVAVYAVGTTNTSTSSQLDKIASYPPRKHVTNLEYFLQLSNIEWKIKKRLCILRRFITIILRGTMSIPLIPGCVDTEEADIYFLIDGSGSIYPNDFQDMKVFMNEMISMFQVSANGVRFGVVQYASTPQTEFTIGQYNSVKQLKEAIRVIQQTGGGTNTGDALRYMKSLFAKAAKDRVPQLLIVITDGESQDEVITPAEELRQEGITIFAIGIKNAVRKELKDIAGAEERMFFVNDYDSLKLIKHDIGHIIDLIQSGCGSRAVSCKNMRADIIFLVDSSESIRPVDFQKMKDFMQLIVNRSDIGADKVQIGLLQFSSDTKEEFQLNRYDSKADLRTAILGMKQIKTGTLTGKALTIASSYFDETKGGRPRVKQYLIVITDGEAQDTVKEPAKAIRDKGVTIFAIGVLQANNSQLMEIASTQDKVFLEDNFDALAFLEKQILFEICNPEDRKLDSSPPTHFQVILTTACKRTEVADIIFVVHGSSSITDLQFQSMKRIMVAVVNDSMVGKDNVQFGAVVYSTDPQDRFTLNTYSAKSQVREAIFNLRPMSGLTFTARALNFARERFGMAYGGRASSLSVTRILVLITDQPTSPLDRPNLPAAAKSLKQDGISVFAVGVDEASRTELEEIVGERERMFFADSYNELESLHPNLTHTPAIISYLSHKQRRQILGLQGALHRPCGKQQADLIFLVDGSGSISARNFSAMKTFMKEIVDNFIIAQDRVQVGVVQFSEEPRKELYLNEFHSDTAIKEQIDSIVQLKTSTYTGKGLRFVKNLFENANGGRKKQLVSQSLVVITDGHSADQVDEAAIALRNDGIHVFAIGIGIPNSYELLRIAGDARRVYVLENFEMLQTIERKIVGEICELEDPPSQAAPPGVPSPENIQEKKLAALMDSAMLVYVLNIDQEIQPPIRVIMLYKAVYRPGLRILINHLASPYSDSLSAKYLPTSQESVPLLFKCLEKVIFHCQKNKCCRSSNSLLEQKLKYNRLFFKVTSNKTQTHLSNAWLSVSVEGKKLLREGENKAHQDELIANQAIASFLIIIAKHIALEPIALLTAGSPTLSPNFGGTNITPYCNIDISVGIDISRRMKPTSAQHMKQKLQNYLPRLLHRMESLTNISCTADSEINIRFKYQVFAQNGQTLFDSDFEAYNEEIIQKFLAEQTTVDTYLNAEFLQSFWEKSLSLASAKVKVLLVFTDGLDDTIEMLQTTADSLRIKGLDALLMVGLENVQDLNELQEIEFGRGFGYKQPLSIGFPELPNILRKELDVIAERKCCNIFAKCIGEPGFHGITGPPGRKGGIGFRGVPGHPGEEGENGERGPMGINGTQGEGGCPGVKGPKGARGYRGIRGHDGENGIDGLDGEEGSQGLPGSSGEKGSTGRQGRKGPRGEVGERGEPGLRGDHGDPGINNNISGPKGEKGKPGQQGEPGTDGVPGELGEEGTDGAEGRRGPQGLKGDQGDRGEPGYPGDPGLPGSQGQRGLQGVRGPPGPQGIPGPQANPGAQGAAGTPGNPGPKGPKGELGDPGEKGPLGPPGPRGMPGLDGDDGSGPAGSKGAKKGETGFPGYPGAQGEDGDPGSRGDRGPKGIRGKRGNAGFPGSEGNPGDQGPPGPQGRALRDQKAPQPCQCVILSFVKSKCMLCVGTIKCPVYPTELVFAFDMSGDVTPVAFERMKNIVISLLRVIQLSESNCPTGARISIVSYNTNTRYLVRFSEFQTSNLLLEAVQRIPLERSSGRRNIGAAMRFIAKNVFKRVRQGALIRKVAIFFANGPSQDATSINTAVLEFSALDITPVVIAFNEVPNVRRAFSVSLSQMGNLNIKCLNYEQQLQGPIRHFLQVHASCLDKCKPDTNCEVTVPPPVMVNMDITYVMDSSRNIDSDEFERAKDFVSAMLDHFVITSQPRDSDEGARVALVQQAPQHFIPNRNMSPVKEEFDLTTYSGKNVMKRHIQKSVHQLEGPSAIGHALQWTIDNIFFQAPEPRQHRVIFTILGSKTSSWDRQKLREISLRAKCQGFIMFTLALGNDITSSELIELSSFPTEQHLVQLGKILKLDMTYAQKFSRVFLNLLKRRMNSYPPPELQEECETL</sequence>
<feature type="compositionally biased region" description="Gly residues" evidence="12">
    <location>
        <begin position="2069"/>
        <end position="2078"/>
    </location>
</feature>
<comment type="function">
    <text evidence="10">Collagen VI acts as a cell-binding protein.</text>
</comment>
<keyword evidence="9" id="KW-0379">Hydroxylation</keyword>
<evidence type="ECO:0000256" key="9">
    <source>
        <dbReference type="ARBA" id="ARBA00023278"/>
    </source>
</evidence>
<evidence type="ECO:0000256" key="12">
    <source>
        <dbReference type="SAM" id="MobiDB-lite"/>
    </source>
</evidence>
<feature type="domain" description="VWFA" evidence="13">
    <location>
        <begin position="828"/>
        <end position="995"/>
    </location>
</feature>
<keyword evidence="4" id="KW-0732">Signal</keyword>
<keyword evidence="2" id="KW-0964">Secreted</keyword>
<dbReference type="HOGENOM" id="CLU_000182_1_0_1"/>
<keyword evidence="5" id="KW-0677">Repeat</keyword>
<evidence type="ECO:0000256" key="8">
    <source>
        <dbReference type="ARBA" id="ARBA00023180"/>
    </source>
</evidence>
<feature type="compositionally biased region" description="Gly residues" evidence="12">
    <location>
        <begin position="2039"/>
        <end position="2048"/>
    </location>
</feature>
<feature type="domain" description="VWFA" evidence="13">
    <location>
        <begin position="7"/>
        <end position="185"/>
    </location>
</feature>
<dbReference type="GO" id="GO:0007155">
    <property type="term" value="P:cell adhesion"/>
    <property type="evidence" value="ECO:0007669"/>
    <property type="project" value="UniProtKB-KW"/>
</dbReference>
<feature type="domain" description="VWFA" evidence="13">
    <location>
        <begin position="210"/>
        <end position="384"/>
    </location>
</feature>
<dbReference type="FunFam" id="3.40.50.410:FF:000021">
    <property type="entry name" value="Collagen, type VI, alpha 3"/>
    <property type="match status" value="1"/>
</dbReference>
<feature type="domain" description="VWFA" evidence="13">
    <location>
        <begin position="619"/>
        <end position="798"/>
    </location>
</feature>
<keyword evidence="7" id="KW-0176">Collagen</keyword>
<protein>
    <recommendedName>
        <fullName evidence="13">VWFA domain-containing protein</fullName>
    </recommendedName>
</protein>
<evidence type="ECO:0000256" key="10">
    <source>
        <dbReference type="ARBA" id="ARBA00043858"/>
    </source>
</evidence>
<dbReference type="Gene3D" id="3.40.50.410">
    <property type="entry name" value="von Willebrand factor, type A domain"/>
    <property type="match status" value="10"/>
</dbReference>